<dbReference type="EMBL" id="NWTK01000001">
    <property type="protein sequence ID" value="PKR55808.1"/>
    <property type="molecule type" value="Genomic_DNA"/>
</dbReference>
<evidence type="ECO:0000313" key="2">
    <source>
        <dbReference type="Proteomes" id="UP000233597"/>
    </source>
</evidence>
<reference evidence="1 2" key="1">
    <citation type="submission" date="2017-09" db="EMBL/GenBank/DDBJ databases">
        <title>Biodiversity and function of Thalassospira species in the particle-attached aromatic-hydrocarbon-degrading consortia from the surface seawater of the South China Sea.</title>
        <authorList>
            <person name="Dong C."/>
            <person name="Liu R."/>
            <person name="Shao Z."/>
        </authorList>
    </citation>
    <scope>NUCLEOTIDE SEQUENCE [LARGE SCALE GENOMIC DNA]</scope>
    <source>
        <strain evidence="1 2">CSC1P2</strain>
    </source>
</reference>
<evidence type="ECO:0000313" key="1">
    <source>
        <dbReference type="EMBL" id="PKR55808.1"/>
    </source>
</evidence>
<sequence>MLDWPAWAGAVRRFWDRLEFDMQARVCRLAVLAGLARQVRAVAYRNIYPRIPQPGDAKLAHIQRFPACGNFAQGLPAYANASDVPIVP</sequence>
<organism evidence="1 2">
    <name type="scientific">Thalassospira marina</name>
    <dbReference type="NCBI Taxonomy" id="2048283"/>
    <lineage>
        <taxon>Bacteria</taxon>
        <taxon>Pseudomonadati</taxon>
        <taxon>Pseudomonadota</taxon>
        <taxon>Alphaproteobacteria</taxon>
        <taxon>Rhodospirillales</taxon>
        <taxon>Thalassospiraceae</taxon>
        <taxon>Thalassospira</taxon>
    </lineage>
</organism>
<gene>
    <name evidence="1" type="ORF">COO20_00870</name>
</gene>
<proteinExistence type="predicted"/>
<accession>A0A2N3KZ49</accession>
<dbReference type="Proteomes" id="UP000233597">
    <property type="component" value="Unassembled WGS sequence"/>
</dbReference>
<protein>
    <submittedName>
        <fullName evidence="1">Uncharacterized protein</fullName>
    </submittedName>
</protein>
<name>A0A2N3KZ49_9PROT</name>
<dbReference type="AlphaFoldDB" id="A0A2N3KZ49"/>
<comment type="caution">
    <text evidence="1">The sequence shown here is derived from an EMBL/GenBank/DDBJ whole genome shotgun (WGS) entry which is preliminary data.</text>
</comment>